<proteinExistence type="predicted"/>
<name>A0A8I0H9S7_XANCI</name>
<gene>
    <name evidence="2" type="ORF">GUH15_13390</name>
</gene>
<dbReference type="Proteomes" id="UP000653002">
    <property type="component" value="Unassembled WGS sequence"/>
</dbReference>
<protein>
    <recommendedName>
        <fullName evidence="1">EcxA zinc-binding domain-containing protein</fullName>
    </recommendedName>
</protein>
<dbReference type="Pfam" id="PF16313">
    <property type="entry name" value="DUF4953"/>
    <property type="match status" value="1"/>
</dbReference>
<feature type="domain" description="EcxA zinc-binding" evidence="1">
    <location>
        <begin position="1"/>
        <end position="77"/>
    </location>
</feature>
<organism evidence="2 3">
    <name type="scientific">Xanthomonas citri pv. citri</name>
    <dbReference type="NCBI Taxonomy" id="611301"/>
    <lineage>
        <taxon>Bacteria</taxon>
        <taxon>Pseudomonadati</taxon>
        <taxon>Pseudomonadota</taxon>
        <taxon>Gammaproteobacteria</taxon>
        <taxon>Lysobacterales</taxon>
        <taxon>Lysobacteraceae</taxon>
        <taxon>Xanthomonas</taxon>
    </lineage>
</organism>
<feature type="non-terminal residue" evidence="2">
    <location>
        <position position="77"/>
    </location>
</feature>
<dbReference type="AlphaFoldDB" id="A0A8I0H9S7"/>
<reference evidence="2" key="1">
    <citation type="submission" date="2020-01" db="EMBL/GenBank/DDBJ databases">
        <authorList>
            <person name="Richard D."/>
        </authorList>
    </citation>
    <scope>NUCLEOTIDE SEQUENCE</scope>
    <source>
        <strain evidence="2">JP541</strain>
    </source>
</reference>
<sequence>KNLKLIMKNLPEWTCEDDHQYERLTESYQEVIMQMQRYLLHAMVSIGGIYFDEPRRDSEKPVIRFVSKAEQKEALKF</sequence>
<dbReference type="PANTHER" id="PTHR38478">
    <property type="entry name" value="PEPTIDASE M1A AND M12B"/>
    <property type="match status" value="1"/>
</dbReference>
<dbReference type="InterPro" id="IPR032534">
    <property type="entry name" value="EcxA_zinc-bd"/>
</dbReference>
<dbReference type="EMBL" id="JAABFR010001110">
    <property type="protein sequence ID" value="MBD4337036.1"/>
    <property type="molecule type" value="Genomic_DNA"/>
</dbReference>
<comment type="caution">
    <text evidence="2">The sequence shown here is derived from an EMBL/GenBank/DDBJ whole genome shotgun (WGS) entry which is preliminary data.</text>
</comment>
<accession>A0A8I0H9S7</accession>
<evidence type="ECO:0000313" key="2">
    <source>
        <dbReference type="EMBL" id="MBD4337036.1"/>
    </source>
</evidence>
<dbReference type="PANTHER" id="PTHR38478:SF1">
    <property type="entry name" value="ZINC DEPENDENT METALLOPROTEASE DOMAIN LIPOPROTEIN"/>
    <property type="match status" value="1"/>
</dbReference>
<evidence type="ECO:0000313" key="3">
    <source>
        <dbReference type="Proteomes" id="UP000653002"/>
    </source>
</evidence>
<feature type="non-terminal residue" evidence="2">
    <location>
        <position position="1"/>
    </location>
</feature>
<evidence type="ECO:0000259" key="1">
    <source>
        <dbReference type="Pfam" id="PF16313"/>
    </source>
</evidence>